<dbReference type="PANTHER" id="PTHR33883:SF10">
    <property type="entry name" value="WPP DOMAIN-ASSOCIATED PROTEIN"/>
    <property type="match status" value="1"/>
</dbReference>
<sequence>MLEETIRDRERTLDRVMKEKEKRMELERVIAEKDNALIFAQKEIGKQTKETILLKECLEQKEVSLEWALMRIKEEEKQKEFFEAKVQKLEDCIKDLGMNQKQSKMQLTRYIRNAMDASLKFEETALEKLHHNFLRLKEVEQQLVMLSGQVNSFAVRESHYRKMYDRRYRNLQKAEEEVDLLGDEVDSVLSLLGKVYIVLNHYAPILQHYPGIPDVVNLIKKEIAGHVDMELKLCGA</sequence>
<evidence type="ECO:0000256" key="1">
    <source>
        <dbReference type="SAM" id="Coils"/>
    </source>
</evidence>
<keyword evidence="1" id="KW-0175">Coiled coil</keyword>
<dbReference type="EMBL" id="EF084376">
    <property type="protein sequence ID" value="ABK23695.1"/>
    <property type="molecule type" value="mRNA"/>
</dbReference>
<protein>
    <submittedName>
        <fullName evidence="2">Uncharacterized protein</fullName>
    </submittedName>
</protein>
<evidence type="ECO:0000313" key="2">
    <source>
        <dbReference type="EMBL" id="ABK23695.1"/>
    </source>
</evidence>
<accession>A9NST4</accession>
<reference evidence="2" key="1">
    <citation type="journal article" date="2008" name="BMC Genomics">
        <title>A conifer genomics resource of 200,000 spruce (Picea spp.) ESTs and 6,464 high-quality, sequence-finished full-length cDNAs for Sitka spruce (Picea sitchensis).</title>
        <authorList>
            <person name="Ralph S.G."/>
            <person name="Chun H.J."/>
            <person name="Kolosova N."/>
            <person name="Cooper D."/>
            <person name="Oddy C."/>
            <person name="Ritland C.E."/>
            <person name="Kirkpatrick R."/>
            <person name="Moore R."/>
            <person name="Barber S."/>
            <person name="Holt R.A."/>
            <person name="Jones S.J."/>
            <person name="Marra M.A."/>
            <person name="Douglas C.J."/>
            <person name="Ritland K."/>
            <person name="Bohlmann J."/>
        </authorList>
    </citation>
    <scope>NUCLEOTIDE SEQUENCE</scope>
    <source>
        <tissue evidence="2">Green portion of the leader tissue</tissue>
    </source>
</reference>
<name>A9NST4_PICSI</name>
<feature type="coiled-coil region" evidence="1">
    <location>
        <begin position="164"/>
        <end position="191"/>
    </location>
</feature>
<dbReference type="PANTHER" id="PTHR33883">
    <property type="entry name" value="WPP DOMAIN-ASSOCIATED PROTEIN"/>
    <property type="match status" value="1"/>
</dbReference>
<proteinExistence type="evidence at transcript level"/>
<dbReference type="InterPro" id="IPR037490">
    <property type="entry name" value="WAP"/>
</dbReference>
<dbReference type="AlphaFoldDB" id="A9NST4"/>
<organism evidence="2">
    <name type="scientific">Picea sitchensis</name>
    <name type="common">Sitka spruce</name>
    <name type="synonym">Pinus sitchensis</name>
    <dbReference type="NCBI Taxonomy" id="3332"/>
    <lineage>
        <taxon>Eukaryota</taxon>
        <taxon>Viridiplantae</taxon>
        <taxon>Streptophyta</taxon>
        <taxon>Embryophyta</taxon>
        <taxon>Tracheophyta</taxon>
        <taxon>Spermatophyta</taxon>
        <taxon>Pinopsida</taxon>
        <taxon>Pinidae</taxon>
        <taxon>Conifers I</taxon>
        <taxon>Pinales</taxon>
        <taxon>Pinaceae</taxon>
        <taxon>Picea</taxon>
    </lineage>
</organism>